<gene>
    <name evidence="2" type="ORF">TWF481_000538</name>
</gene>
<dbReference type="EMBL" id="JAVHJL010000001">
    <property type="protein sequence ID" value="KAK6511629.1"/>
    <property type="molecule type" value="Genomic_DNA"/>
</dbReference>
<feature type="region of interest" description="Disordered" evidence="1">
    <location>
        <begin position="12"/>
        <end position="49"/>
    </location>
</feature>
<sequence>MGFSLELEYLAPTKDSKQVTQDEPKAASSPDAKPVEPVKNISPDLRQRRATPRLSPDACAFLPAVDQIAWREPDQSGTAIEAVLENMEAILRKIGQDQEFARQWNLYDDSNRANYEKRWVDTCTKIDEFCTHFKLAEETCLTAPGGVPCSMSAEVTKEVEYHASKLEAINTYFGSLWENPTWTIPQFAWREITTILNKISRLGAVSGYILTPGSQIFRNEQEKEQNSRHPLRMFEIYRKKFAKGYVWELWNILSNRCLVVGAELREGNLA</sequence>
<evidence type="ECO:0000313" key="3">
    <source>
        <dbReference type="Proteomes" id="UP001370758"/>
    </source>
</evidence>
<dbReference type="Proteomes" id="UP001370758">
    <property type="component" value="Unassembled WGS sequence"/>
</dbReference>
<protein>
    <submittedName>
        <fullName evidence="2">Uncharacterized protein</fullName>
    </submittedName>
</protein>
<accession>A0AAV9WP02</accession>
<keyword evidence="3" id="KW-1185">Reference proteome</keyword>
<reference evidence="2 3" key="1">
    <citation type="submission" date="2023-08" db="EMBL/GenBank/DDBJ databases">
        <authorList>
            <person name="Palmer J.M."/>
        </authorList>
    </citation>
    <scope>NUCLEOTIDE SEQUENCE [LARGE SCALE GENOMIC DNA]</scope>
    <source>
        <strain evidence="2 3">TWF481</strain>
    </source>
</reference>
<evidence type="ECO:0000256" key="1">
    <source>
        <dbReference type="SAM" id="MobiDB-lite"/>
    </source>
</evidence>
<evidence type="ECO:0000313" key="2">
    <source>
        <dbReference type="EMBL" id="KAK6511629.1"/>
    </source>
</evidence>
<comment type="caution">
    <text evidence="2">The sequence shown here is derived from an EMBL/GenBank/DDBJ whole genome shotgun (WGS) entry which is preliminary data.</text>
</comment>
<proteinExistence type="predicted"/>
<feature type="compositionally biased region" description="Basic and acidic residues" evidence="1">
    <location>
        <begin position="14"/>
        <end position="25"/>
    </location>
</feature>
<name>A0AAV9WP02_9PEZI</name>
<dbReference type="AlphaFoldDB" id="A0AAV9WP02"/>
<organism evidence="2 3">
    <name type="scientific">Arthrobotrys musiformis</name>
    <dbReference type="NCBI Taxonomy" id="47236"/>
    <lineage>
        <taxon>Eukaryota</taxon>
        <taxon>Fungi</taxon>
        <taxon>Dikarya</taxon>
        <taxon>Ascomycota</taxon>
        <taxon>Pezizomycotina</taxon>
        <taxon>Orbiliomycetes</taxon>
        <taxon>Orbiliales</taxon>
        <taxon>Orbiliaceae</taxon>
        <taxon>Arthrobotrys</taxon>
    </lineage>
</organism>